<evidence type="ECO:0000313" key="3">
    <source>
        <dbReference type="Proteomes" id="UP000053300"/>
    </source>
</evidence>
<dbReference type="InterPro" id="IPR058548">
    <property type="entry name" value="MlaB-like_STAS"/>
</dbReference>
<dbReference type="Proteomes" id="UP000053300">
    <property type="component" value="Unassembled WGS sequence"/>
</dbReference>
<reference evidence="2 3" key="1">
    <citation type="submission" date="2015-12" db="EMBL/GenBank/DDBJ databases">
        <title>Complete genome sequence of a multi-drug resistant strain Acidovorax sp. 12322-1.</title>
        <authorList>
            <person name="Ming D."/>
            <person name="Wang M."/>
            <person name="Hu S."/>
            <person name="Zhou Y."/>
            <person name="Jiang T."/>
        </authorList>
    </citation>
    <scope>NUCLEOTIDE SEQUENCE [LARGE SCALE GENOMIC DNA]</scope>
    <source>
        <strain evidence="2 3">12322-1</strain>
    </source>
</reference>
<dbReference type="EMBL" id="LPXH01000034">
    <property type="protein sequence ID" value="KUF39743.1"/>
    <property type="molecule type" value="Genomic_DNA"/>
</dbReference>
<evidence type="ECO:0000259" key="1">
    <source>
        <dbReference type="Pfam" id="PF13466"/>
    </source>
</evidence>
<sequence length="545" mass="59385">MNYLPMHPDSSKSGGFFSKVMHLMRSKAGTDIPSDADHLGVLETSQEVRERRRRNEAIRRQEFAQLRALRQNGAEGAALTPAHQRDEVLQSVLGQETRTAETLQKIDAIEAQMSDQWWRQRPASADKATTTAFQGSECSASTTAEKLPAGAAATAVSTAAAQMQPVEAPQPASAADTALTPVLRSFVPHPDVEEAAILFAHGDMDGARTCLLEQLLQALNNSPVDDGKVAVLWHAALDLCRATGDEEAFESLAIDYAEHFGRSAPLWVSIPERLGLPALCGAMRPVVNKRQFQWSAASVLTVSSVAALRASKEGAQQPWHLSWTRLTEIEAAALAPLADLLQEWADSAGQFVFSDAAKLLQVLEQHTLVSDASQRMEWWTLRMALLRLMGRMQAYEQVALDYCITYEVSPPSWVEPQCHCVVQEEGEADVSLLHDASQHTGAAQEGGAVPVVIDRSQGLAGVIEGDLQEWLDLLGQQAQPGQVLDVSCDNLIRLDFVAASCVLNWAAEMQSKGVQLRFSRLHQLMAAFLHVMGVHEHATVQATLA</sequence>
<keyword evidence="3" id="KW-1185">Reference proteome</keyword>
<feature type="domain" description="MlaB-like STAS" evidence="1">
    <location>
        <begin position="468"/>
        <end position="534"/>
    </location>
</feature>
<dbReference type="STRING" id="225992.B5M06_02420"/>
<accession>A0A0W7YY23</accession>
<protein>
    <recommendedName>
        <fullName evidence="1">MlaB-like STAS domain-containing protein</fullName>
    </recommendedName>
</protein>
<proteinExistence type="predicted"/>
<name>A0A0W7YY23_9BURK</name>
<dbReference type="AlphaFoldDB" id="A0A0W7YY23"/>
<dbReference type="Pfam" id="PF13466">
    <property type="entry name" value="STAS_2"/>
    <property type="match status" value="1"/>
</dbReference>
<evidence type="ECO:0000313" key="2">
    <source>
        <dbReference type="EMBL" id="KUF39743.1"/>
    </source>
</evidence>
<comment type="caution">
    <text evidence="2">The sequence shown here is derived from an EMBL/GenBank/DDBJ whole genome shotgun (WGS) entry which is preliminary data.</text>
</comment>
<organism evidence="2 3">
    <name type="scientific">Comamonas kerstersii</name>
    <dbReference type="NCBI Taxonomy" id="225992"/>
    <lineage>
        <taxon>Bacteria</taxon>
        <taxon>Pseudomonadati</taxon>
        <taxon>Pseudomonadota</taxon>
        <taxon>Betaproteobacteria</taxon>
        <taxon>Burkholderiales</taxon>
        <taxon>Comamonadaceae</taxon>
        <taxon>Comamonas</taxon>
    </lineage>
</organism>
<gene>
    <name evidence="2" type="ORF">AS359_12905</name>
</gene>